<keyword evidence="10 19" id="KW-1133">Transmembrane helix</keyword>
<evidence type="ECO:0000256" key="9">
    <source>
        <dbReference type="ARBA" id="ARBA00022824"/>
    </source>
</evidence>
<evidence type="ECO:0000256" key="7">
    <source>
        <dbReference type="ARBA" id="ARBA00022679"/>
    </source>
</evidence>
<feature type="active site" description="Nucleophile" evidence="15">
    <location>
        <position position="802"/>
    </location>
</feature>
<evidence type="ECO:0000256" key="1">
    <source>
        <dbReference type="ARBA" id="ARBA00004477"/>
    </source>
</evidence>
<evidence type="ECO:0000256" key="5">
    <source>
        <dbReference type="ARBA" id="ARBA00018512"/>
    </source>
</evidence>
<dbReference type="GO" id="GO:0006488">
    <property type="term" value="P:dolichol-linked oligosaccharide biosynthetic process"/>
    <property type="evidence" value="ECO:0007669"/>
    <property type="project" value="InterPro"/>
</dbReference>
<feature type="transmembrane region" description="Helical" evidence="19">
    <location>
        <begin position="313"/>
        <end position="337"/>
    </location>
</feature>
<feature type="transmembrane region" description="Helical" evidence="19">
    <location>
        <begin position="276"/>
        <end position="293"/>
    </location>
</feature>
<evidence type="ECO:0000256" key="3">
    <source>
        <dbReference type="ARBA" id="ARBA00010600"/>
    </source>
</evidence>
<feature type="binding site" evidence="16">
    <location>
        <position position="1048"/>
    </location>
    <ligand>
        <name>substrate</name>
    </ligand>
</feature>
<dbReference type="PANTHER" id="PTHR12989:SF10">
    <property type="entry name" value="DOL-P-GLC:GLC(2)MAN(9)GLCNAC(2)-PP-DOL ALPHA-1,2-GLUCOSYLTRANSFERASE-RELATED"/>
    <property type="match status" value="1"/>
</dbReference>
<evidence type="ECO:0000256" key="19">
    <source>
        <dbReference type="SAM" id="Phobius"/>
    </source>
</evidence>
<evidence type="ECO:0000256" key="14">
    <source>
        <dbReference type="ARBA" id="ARBA00048064"/>
    </source>
</evidence>
<evidence type="ECO:0000256" key="18">
    <source>
        <dbReference type="SAM" id="MobiDB-lite"/>
    </source>
</evidence>
<dbReference type="GO" id="GO:0006281">
    <property type="term" value="P:DNA repair"/>
    <property type="evidence" value="ECO:0007669"/>
    <property type="project" value="InterPro"/>
</dbReference>
<dbReference type="Proteomes" id="UP000247647">
    <property type="component" value="Unassembled WGS sequence"/>
</dbReference>
<comment type="subcellular location">
    <subcellularLocation>
        <location evidence="1">Endoplasmic reticulum membrane</location>
        <topology evidence="1">Multi-pass membrane protein</topology>
    </subcellularLocation>
</comment>
<evidence type="ECO:0000256" key="4">
    <source>
        <dbReference type="ARBA" id="ARBA00011967"/>
    </source>
</evidence>
<dbReference type="FunFam" id="3.30.870.10:FF:000038">
    <property type="entry name" value="Probable tyrosyl-DNA phosphodiesterase"/>
    <property type="match status" value="1"/>
</dbReference>
<evidence type="ECO:0000256" key="13">
    <source>
        <dbReference type="ARBA" id="ARBA00044727"/>
    </source>
</evidence>
<feature type="transmembrane region" description="Helical" evidence="19">
    <location>
        <begin position="70"/>
        <end position="86"/>
    </location>
</feature>
<dbReference type="CDD" id="cd09194">
    <property type="entry name" value="PLDc_yTdp1_1"/>
    <property type="match status" value="1"/>
</dbReference>
<dbReference type="EC" id="2.4.1.256" evidence="4"/>
<comment type="function">
    <text evidence="13">Dol-P-Glc:Glc(2)Man(9)GlcNAc(2)-PP-Dol alpha-1,2-glucosyltransferase that operates in the biosynthetic pathway of dolichol-linked oligosaccharides, the glycan precursors employed in protein asparagine (N)-glycosylation. The assembly of dolichol-linked oligosaccharides begins on the cytosolic side of the endoplasmic reticulum membrane and finishes in its lumen. The sequential addition of sugars to dolichol pyrophosphate produces dolichol-linked oligosaccharides containing fourteen sugars, including two GlcNAcs, nine mannoses and three glucoses. Once assembled, the oligosaccharide is transferred from the lipid to nascent proteins by oligosaccharyltransferases. In the lumen of the endoplasmic reticulum, adds the third and last glucose residue from dolichyl phosphate glucose (Dol-P-Glc) onto the lipid-linked oligosaccharide intermediate Glc(2)Man(9)GlcNAc(2)-PP-Dol to produce Glc(3)Man(9)GlcNAc(2)-PP-Dol.</text>
</comment>
<keyword evidence="21" id="KW-1185">Reference proteome</keyword>
<evidence type="ECO:0000256" key="15">
    <source>
        <dbReference type="PIRSR" id="PIRSR610347-1"/>
    </source>
</evidence>
<evidence type="ECO:0000313" key="20">
    <source>
        <dbReference type="EMBL" id="PYH32511.1"/>
    </source>
</evidence>
<feature type="region of interest" description="Disordered" evidence="18">
    <location>
        <begin position="442"/>
        <end position="479"/>
    </location>
</feature>
<feature type="transmembrane region" description="Helical" evidence="19">
    <location>
        <begin position="405"/>
        <end position="428"/>
    </location>
</feature>
<feature type="transmembrane region" description="Helical" evidence="19">
    <location>
        <begin position="505"/>
        <end position="525"/>
    </location>
</feature>
<feature type="active site" description="Proton donor/acceptor" evidence="15">
    <location>
        <position position="1046"/>
    </location>
</feature>
<feature type="transmembrane region" description="Helical" evidence="19">
    <location>
        <begin position="136"/>
        <end position="166"/>
    </location>
</feature>
<feature type="transmembrane region" description="Helical" evidence="19">
    <location>
        <begin position="12"/>
        <end position="29"/>
    </location>
</feature>
<protein>
    <recommendedName>
        <fullName evidence="5">Dol-P-Glc:Glc(2)Man(9)GlcNAc(2)-PP-Dol alpha-1,2-glucosyltransferase</fullName>
        <ecNumber evidence="4">2.4.1.256</ecNumber>
    </recommendedName>
    <alternativeName>
        <fullName evidence="12">Asparagine-linked glycosylation protein 10</fullName>
    </alternativeName>
</protein>
<dbReference type="AlphaFoldDB" id="A0A318YDK6"/>
<organism evidence="20 21">
    <name type="scientific">Aspergillus neoniger (strain CBS 115656)</name>
    <dbReference type="NCBI Taxonomy" id="1448310"/>
    <lineage>
        <taxon>Eukaryota</taxon>
        <taxon>Fungi</taxon>
        <taxon>Dikarya</taxon>
        <taxon>Ascomycota</taxon>
        <taxon>Pezizomycotina</taxon>
        <taxon>Eurotiomycetes</taxon>
        <taxon>Eurotiomycetidae</taxon>
        <taxon>Eurotiales</taxon>
        <taxon>Aspergillaceae</taxon>
        <taxon>Aspergillus</taxon>
        <taxon>Aspergillus subgen. Circumdati</taxon>
    </lineage>
</organism>
<dbReference type="PANTHER" id="PTHR12989">
    <property type="entry name" value="ALPHA-1,2-GLUCOSYLTRANSFERASE ALG10"/>
    <property type="match status" value="1"/>
</dbReference>
<dbReference type="FunFam" id="3.30.870.10:FF:000047">
    <property type="entry name" value="Probable tyrosyl-DNA phosphodiesterase"/>
    <property type="match status" value="1"/>
</dbReference>
<feature type="transmembrane region" description="Helical" evidence="19">
    <location>
        <begin position="360"/>
        <end position="385"/>
    </location>
</feature>
<feature type="compositionally biased region" description="Polar residues" evidence="18">
    <location>
        <begin position="657"/>
        <end position="682"/>
    </location>
</feature>
<dbReference type="Pfam" id="PF04922">
    <property type="entry name" value="DIE2_ALG10"/>
    <property type="match status" value="1"/>
</dbReference>
<evidence type="ECO:0000256" key="16">
    <source>
        <dbReference type="PIRSR" id="PIRSR610347-2"/>
    </source>
</evidence>
<dbReference type="CDD" id="cd09123">
    <property type="entry name" value="PLDc_Tdp1_2"/>
    <property type="match status" value="1"/>
</dbReference>
<feature type="transmembrane region" description="Helical" evidence="19">
    <location>
        <begin position="178"/>
        <end position="195"/>
    </location>
</feature>
<comment type="pathway">
    <text evidence="2">Protein modification; protein glycosylation.</text>
</comment>
<keyword evidence="7" id="KW-0808">Transferase</keyword>
<dbReference type="UniPathway" id="UPA00378"/>
<feature type="compositionally biased region" description="Basic and acidic residues" evidence="18">
    <location>
        <begin position="683"/>
        <end position="693"/>
    </location>
</feature>
<dbReference type="Pfam" id="PF06087">
    <property type="entry name" value="Tyr-DNA_phospho"/>
    <property type="match status" value="1"/>
</dbReference>
<dbReference type="GeneID" id="37128570"/>
<evidence type="ECO:0000313" key="21">
    <source>
        <dbReference type="Proteomes" id="UP000247647"/>
    </source>
</evidence>
<keyword evidence="6" id="KW-0328">Glycosyltransferase</keyword>
<sequence length="1186" mass="133081">MNAQPKSGVALAARYAIPFVLLLIPLWMMRINAVVPEPYLDEAFHVPQAQAYWAHKWTHWDPKITTPPGIYLWSYVLCAIALFLRGSPTQLTPEALRATNVAATAVALPLRLQTLLDRLRRVRNTRPSGAWLSHTVLNICLFPPLFFFSGLYYTDILALLVVIEAYNWDLKRSSEGGFAPLSTLVFVVLGLVALVFRQTNIFWVAIFLGGLQVVRRLRLSSKRCEASGFADIARAGWKNELYDPFVSDASIADYFKASISLVVVALNNFGSVISSAIPYLLILAGFGGFVLWNDGVVLGHKEYHTAGLHLPQMLYIWPYFVFFSWPLLLSPVVNLVLPKSLLPKFIDFGFPKKQKGLPKLLTALVVIPIMLAVVHFNTVVHPFTLADNRHYVFYVFRILLRIHPAIKYAAVAVYFLCAWMVISAFGFTTISTPPQLMRVPQTAVRQPEPVPVPQKEPSQKKAERRKAAKKPAQPPMPEPMSFDAYAKIQEHIAHRQKQHQGTPQVSFVLVWLAATALSLITAPLVEPRYFIIPWVMWRLHLPPQPTPLVHRQRARDATEELNAKVATNMALFLETYWFLVINAVTGYIFLYCGFEWPQEPGKIQRFMCNTKRAKLSPNIDHADNDSTQRTNSSSNNSNNHPLASLHRSITPPILSRSKGSQTAPQPQPQHNATHPASPSTQTTKDENHAETKQDNIIPSPIQLTHIRDLPASSGHNTDTVRLRDILGDPLIRECWQFNYLFDVDFLMSQFDEDVRRLVKVKVVHGSWKRDAPNRQRIDEACTRHPNVEAITAYMPEAFGTHHSKMMILLRHDDLAQVVIHTANMIAGDWANMCQAVWRSPLLPLCSNSSGSESIATPGARFKRDLLSYLREYGPKKTGPLVAQLEKHDFGAVRAALVASVPSKQKIRESTDSTRKTLWGWLALRDVLRSVPIDRSEDRPHIVTQISSVASLGQTDKWLKDVFFASLSPSSNNPKPRFSIIFPTPDEIRRSLNGYGSGGSIHMKLQSAAQQKQLQYMRPYLCHWAGDVAEDEAKVKREAGRRRAAPHIKTYIRYSSSEMDRIDWAMVTSANLSTQAWGAAVNANGEVRICSWEIGVVVWPELVTGAGAEGRSVMVPCFRRDVPDADAVAAAGAAANADEKEIATTTTRVGFRMPYDLPLTRYSETDIPWCATASHSEPDWLGQTWEG</sequence>
<feature type="site" description="Interaction with DNA" evidence="17">
    <location>
        <position position="1072"/>
    </location>
</feature>
<evidence type="ECO:0000256" key="12">
    <source>
        <dbReference type="ARBA" id="ARBA00032069"/>
    </source>
</evidence>
<dbReference type="EMBL" id="KZ821467">
    <property type="protein sequence ID" value="PYH32511.1"/>
    <property type="molecule type" value="Genomic_DNA"/>
</dbReference>
<proteinExistence type="inferred from homology"/>
<dbReference type="OrthoDB" id="4769at2759"/>
<keyword evidence="8 19" id="KW-0812">Transmembrane</keyword>
<evidence type="ECO:0000256" key="10">
    <source>
        <dbReference type="ARBA" id="ARBA00022989"/>
    </source>
</evidence>
<dbReference type="GO" id="GO:0008081">
    <property type="term" value="F:phosphoric diester hydrolase activity"/>
    <property type="evidence" value="ECO:0007669"/>
    <property type="project" value="InterPro"/>
</dbReference>
<evidence type="ECO:0000256" key="2">
    <source>
        <dbReference type="ARBA" id="ARBA00004922"/>
    </source>
</evidence>
<dbReference type="InterPro" id="IPR010347">
    <property type="entry name" value="Tdp1"/>
</dbReference>
<evidence type="ECO:0000256" key="6">
    <source>
        <dbReference type="ARBA" id="ARBA00022676"/>
    </source>
</evidence>
<dbReference type="GO" id="GO:0005789">
    <property type="term" value="C:endoplasmic reticulum membrane"/>
    <property type="evidence" value="ECO:0007669"/>
    <property type="project" value="UniProtKB-SubCell"/>
</dbReference>
<dbReference type="GO" id="GO:0106073">
    <property type="term" value="F:dolichyl pyrophosphate Glc2Man9GlcNAc2 alpha-1,2-glucosyltransferase activity"/>
    <property type="evidence" value="ECO:0007669"/>
    <property type="project" value="UniProtKB-EC"/>
</dbReference>
<dbReference type="InterPro" id="IPR016900">
    <property type="entry name" value="Alg10"/>
</dbReference>
<name>A0A318YDK6_ASPNB</name>
<keyword evidence="9" id="KW-0256">Endoplasmic reticulum</keyword>
<reference evidence="20" key="1">
    <citation type="submission" date="2016-12" db="EMBL/GenBank/DDBJ databases">
        <title>The genomes of Aspergillus section Nigri reveals drivers in fungal speciation.</title>
        <authorList>
            <consortium name="DOE Joint Genome Institute"/>
            <person name="Vesth T.C."/>
            <person name="Nybo J."/>
            <person name="Theobald S."/>
            <person name="Brandl J."/>
            <person name="Frisvad J.C."/>
            <person name="Nielsen K.F."/>
            <person name="Lyhne E.K."/>
            <person name="Kogle M.E."/>
            <person name="Kuo A."/>
            <person name="Riley R."/>
            <person name="Clum A."/>
            <person name="Nolan M."/>
            <person name="Lipzen A."/>
            <person name="Salamov A."/>
            <person name="Henrissat B."/>
            <person name="Wiebenga A."/>
            <person name="De Vries R.P."/>
            <person name="Grigoriev I.V."/>
            <person name="Mortensen U.H."/>
            <person name="Andersen M.R."/>
            <person name="Baker S.E."/>
        </authorList>
    </citation>
    <scope>NUCLEOTIDE SEQUENCE [LARGE SCALE GENOMIC DNA]</scope>
    <source>
        <strain evidence="20">CBS 115656</strain>
    </source>
</reference>
<dbReference type="GO" id="GO:0005634">
    <property type="term" value="C:nucleus"/>
    <property type="evidence" value="ECO:0007669"/>
    <property type="project" value="InterPro"/>
</dbReference>
<feature type="binding site" evidence="16">
    <location>
        <position position="804"/>
    </location>
    <ligand>
        <name>substrate</name>
    </ligand>
</feature>
<comment type="catalytic activity">
    <reaction evidence="14">
        <text>an alpha-D-Glc-(1-&gt;3)-alpha-D-Glc-(1-&gt;3)-alpha-D-Man-(1-&gt;2)-alpha-D-Man-(1-&gt;2)-alpha-D-Man-(1-&gt;3)-[alpha-D-Man-(1-&gt;2)-alpha-D-Man-(1-&gt;3)-[alpha-D-Man-(1-&gt;2)-alpha-D-Man-(1-&gt;6)]-alpha-D-Man-(1-&gt;6)]-beta-D-Man-(1-&gt;4)-beta-D-GlcNAc-(1-&gt;4)-alpha-D-GlcNAc-diphospho-di-trans,poly-cis-dolichol + a di-trans,poly-cis-dolichyl beta-D-glucosyl phosphate = a alpha-D-Glc-(1-&gt;2)-alpha-D-Glc-(1-&gt;3)-alpha-D-Glc-(1-&gt;3)-alpha-D-Man-(1-&gt;2)-alpha-D-Man-(1-&gt;2)-alpha-D-Man-(1-&gt;3)-[alpha-D-Man-(1-&gt;2)-alpha-D-Man-(1-&gt;3)-[alpha-D-Man-(1-&gt;2)-alpha-D-Man-(1-&gt;6)]-alpha-D-Man-(1-&gt;6)]-beta-D-Man-(1-&gt;4)-beta-D-GlcNAc-(1-&gt;4)-alpha-D-GlcNAc-diphospho-di-trans,poly-cis-dolichol + a di-trans,poly-cis-dolichyl phosphate + H(+)</text>
        <dbReference type="Rhea" id="RHEA:29543"/>
        <dbReference type="Rhea" id="RHEA-COMP:19498"/>
        <dbReference type="Rhea" id="RHEA-COMP:19502"/>
        <dbReference type="Rhea" id="RHEA-COMP:19512"/>
        <dbReference type="Rhea" id="RHEA-COMP:19522"/>
        <dbReference type="ChEBI" id="CHEBI:15378"/>
        <dbReference type="ChEBI" id="CHEBI:57525"/>
        <dbReference type="ChEBI" id="CHEBI:57683"/>
        <dbReference type="ChEBI" id="CHEBI:132522"/>
        <dbReference type="ChEBI" id="CHEBI:132523"/>
        <dbReference type="EC" id="2.4.1.256"/>
    </reaction>
    <physiologicalReaction direction="left-to-right" evidence="14">
        <dbReference type="Rhea" id="RHEA:29544"/>
    </physiologicalReaction>
</comment>
<dbReference type="SUPFAM" id="SSF56024">
    <property type="entry name" value="Phospholipase D/nuclease"/>
    <property type="match status" value="2"/>
</dbReference>
<evidence type="ECO:0000256" key="11">
    <source>
        <dbReference type="ARBA" id="ARBA00023136"/>
    </source>
</evidence>
<dbReference type="RefSeq" id="XP_025477989.1">
    <property type="nucleotide sequence ID" value="XM_025626114.1"/>
</dbReference>
<feature type="region of interest" description="Disordered" evidence="18">
    <location>
        <begin position="616"/>
        <end position="701"/>
    </location>
</feature>
<accession>A0A318YDK6</accession>
<keyword evidence="11 19" id="KW-0472">Membrane</keyword>
<comment type="similarity">
    <text evidence="3">Belongs to the ALG10 glucosyltransferase family.</text>
</comment>
<dbReference type="Gene3D" id="3.30.870.10">
    <property type="entry name" value="Endonuclease Chain A"/>
    <property type="match status" value="2"/>
</dbReference>
<evidence type="ECO:0000256" key="17">
    <source>
        <dbReference type="PIRSR" id="PIRSR610347-3"/>
    </source>
</evidence>
<evidence type="ECO:0000256" key="8">
    <source>
        <dbReference type="ARBA" id="ARBA00022692"/>
    </source>
</evidence>
<gene>
    <name evidence="20" type="ORF">BO87DRAFT_408005</name>
</gene>